<comment type="caution">
    <text evidence="1">The sequence shown here is derived from an EMBL/GenBank/DDBJ whole genome shotgun (WGS) entry which is preliminary data.</text>
</comment>
<name>A0ACC2VJC3_9TREE</name>
<protein>
    <submittedName>
        <fullName evidence="1">Uncharacterized protein</fullName>
    </submittedName>
</protein>
<gene>
    <name evidence="1" type="ORF">QFC20_005735</name>
</gene>
<reference evidence="1" key="1">
    <citation type="submission" date="2023-04" db="EMBL/GenBank/DDBJ databases">
        <title>Draft Genome sequencing of Naganishia species isolated from polar environments using Oxford Nanopore Technology.</title>
        <authorList>
            <person name="Leo P."/>
            <person name="Venkateswaran K."/>
        </authorList>
    </citation>
    <scope>NUCLEOTIDE SEQUENCE</scope>
    <source>
        <strain evidence="1">MNA-CCFEE 5262</strain>
    </source>
</reference>
<sequence length="248" mass="27340">MFSKLTSTVTAVALSCLLASAAPTQLQKRDVSVIDRCVNQNQVALTFDDGPYQYEQDIAGRLNDAGSKGTFFLNGNNWDCIYNHVDEIRAIHAAGHTLGSHGWSHKDMTTLSWDQIHDELWRVEEAFTRILGLKPRLFRPPYGAYNDLLLQALAVRGYTHCVIWDQDTQDGFQVPASQSKDVYNGSGGGDIILGHSVYESTANDVVPYGIQLLKGKGLDLVSVDTCLGNQGSWPYTWVGQPQSGGWQC</sequence>
<dbReference type="Proteomes" id="UP001230649">
    <property type="component" value="Unassembled WGS sequence"/>
</dbReference>
<evidence type="ECO:0000313" key="1">
    <source>
        <dbReference type="EMBL" id="KAJ9099382.1"/>
    </source>
</evidence>
<evidence type="ECO:0000313" key="2">
    <source>
        <dbReference type="Proteomes" id="UP001230649"/>
    </source>
</evidence>
<keyword evidence="2" id="KW-1185">Reference proteome</keyword>
<accession>A0ACC2VJC3</accession>
<proteinExistence type="predicted"/>
<dbReference type="EMBL" id="JASBWS010000084">
    <property type="protein sequence ID" value="KAJ9099382.1"/>
    <property type="molecule type" value="Genomic_DNA"/>
</dbReference>
<organism evidence="1 2">
    <name type="scientific">Naganishia adeliensis</name>
    <dbReference type="NCBI Taxonomy" id="92952"/>
    <lineage>
        <taxon>Eukaryota</taxon>
        <taxon>Fungi</taxon>
        <taxon>Dikarya</taxon>
        <taxon>Basidiomycota</taxon>
        <taxon>Agaricomycotina</taxon>
        <taxon>Tremellomycetes</taxon>
        <taxon>Filobasidiales</taxon>
        <taxon>Filobasidiaceae</taxon>
        <taxon>Naganishia</taxon>
    </lineage>
</organism>